<protein>
    <submittedName>
        <fullName evidence="6">Substrate-binding domain-containing protein</fullName>
    </submittedName>
</protein>
<gene>
    <name evidence="6" type="ORF">H9935_07890</name>
</gene>
<accession>A0A9D2SKT4</accession>
<keyword evidence="4" id="KW-0472">Membrane</keyword>
<keyword evidence="4" id="KW-0812">Transmembrane</keyword>
<dbReference type="Gene3D" id="3.40.50.2300">
    <property type="match status" value="2"/>
</dbReference>
<evidence type="ECO:0000256" key="1">
    <source>
        <dbReference type="ARBA" id="ARBA00004196"/>
    </source>
</evidence>
<dbReference type="Proteomes" id="UP000823893">
    <property type="component" value="Unassembled WGS sequence"/>
</dbReference>
<dbReference type="PANTHER" id="PTHR46847">
    <property type="entry name" value="D-ALLOSE-BINDING PERIPLASMIC PROTEIN-RELATED"/>
    <property type="match status" value="1"/>
</dbReference>
<keyword evidence="4" id="KW-1133">Transmembrane helix</keyword>
<dbReference type="PANTHER" id="PTHR46847:SF1">
    <property type="entry name" value="D-ALLOSE-BINDING PERIPLASMIC PROTEIN-RELATED"/>
    <property type="match status" value="1"/>
</dbReference>
<reference evidence="6" key="2">
    <citation type="submission" date="2021-04" db="EMBL/GenBank/DDBJ databases">
        <authorList>
            <person name="Gilroy R."/>
        </authorList>
    </citation>
    <scope>NUCLEOTIDE SEQUENCE</scope>
    <source>
        <strain evidence="6">ChiSxjej6B18-287</strain>
    </source>
</reference>
<proteinExistence type="inferred from homology"/>
<name>A0A9D2SKT4_9FIRM</name>
<feature type="domain" description="Periplasmic binding protein" evidence="5">
    <location>
        <begin position="39"/>
        <end position="284"/>
    </location>
</feature>
<evidence type="ECO:0000256" key="3">
    <source>
        <dbReference type="ARBA" id="ARBA00022729"/>
    </source>
</evidence>
<sequence>MKNSKKVFILTESVLGILVIILAVVMLMGRNGKELHKVSVIVENSDDNQWAAFRYGLRMAAEDQEMEMSVVSTEGTMTLEEQQALAQQEIDNGADGIILQPVPGEDTEEMLKKIEKKVPVMLVESTASREAQNSSFPVTQPDNYAMGKALGAELLKDCGDNLKGKTLGIISETPETQSAIDRERGFREALKGQGVKVSWSVAGTSEEGNTDPLGSLSKVDFVIALDDTSLTAAGEYSAANDLHGAIVYGIGNSTEAAYYLDTGAAQCLVVPDEFNVGYQSFQEVSEKLGHSFRKMEDRETDYTVIRRDTLFTKENQEILFTMSQ</sequence>
<dbReference type="SUPFAM" id="SSF53822">
    <property type="entry name" value="Periplasmic binding protein-like I"/>
    <property type="match status" value="1"/>
</dbReference>
<comment type="caution">
    <text evidence="6">The sequence shown here is derived from an EMBL/GenBank/DDBJ whole genome shotgun (WGS) entry which is preliminary data.</text>
</comment>
<comment type="subcellular location">
    <subcellularLocation>
        <location evidence="1">Cell envelope</location>
    </subcellularLocation>
</comment>
<dbReference type="Pfam" id="PF13407">
    <property type="entry name" value="Peripla_BP_4"/>
    <property type="match status" value="1"/>
</dbReference>
<organism evidence="6 7">
    <name type="scientific">Candidatus Blautia merdigallinarum</name>
    <dbReference type="NCBI Taxonomy" id="2838495"/>
    <lineage>
        <taxon>Bacteria</taxon>
        <taxon>Bacillati</taxon>
        <taxon>Bacillota</taxon>
        <taxon>Clostridia</taxon>
        <taxon>Lachnospirales</taxon>
        <taxon>Lachnospiraceae</taxon>
        <taxon>Blautia</taxon>
    </lineage>
</organism>
<dbReference type="GO" id="GO:0030313">
    <property type="term" value="C:cell envelope"/>
    <property type="evidence" value="ECO:0007669"/>
    <property type="project" value="UniProtKB-SubCell"/>
</dbReference>
<feature type="transmembrane region" description="Helical" evidence="4">
    <location>
        <begin position="7"/>
        <end position="29"/>
    </location>
</feature>
<evidence type="ECO:0000313" key="7">
    <source>
        <dbReference type="Proteomes" id="UP000823893"/>
    </source>
</evidence>
<evidence type="ECO:0000259" key="5">
    <source>
        <dbReference type="Pfam" id="PF13407"/>
    </source>
</evidence>
<keyword evidence="3" id="KW-0732">Signal</keyword>
<reference evidence="6" key="1">
    <citation type="journal article" date="2021" name="PeerJ">
        <title>Extensive microbial diversity within the chicken gut microbiome revealed by metagenomics and culture.</title>
        <authorList>
            <person name="Gilroy R."/>
            <person name="Ravi A."/>
            <person name="Getino M."/>
            <person name="Pursley I."/>
            <person name="Horton D.L."/>
            <person name="Alikhan N.F."/>
            <person name="Baker D."/>
            <person name="Gharbi K."/>
            <person name="Hall N."/>
            <person name="Watson M."/>
            <person name="Adriaenssens E.M."/>
            <person name="Foster-Nyarko E."/>
            <person name="Jarju S."/>
            <person name="Secka A."/>
            <person name="Antonio M."/>
            <person name="Oren A."/>
            <person name="Chaudhuri R.R."/>
            <person name="La Ragione R."/>
            <person name="Hildebrand F."/>
            <person name="Pallen M.J."/>
        </authorList>
    </citation>
    <scope>NUCLEOTIDE SEQUENCE</scope>
    <source>
        <strain evidence="6">ChiSxjej6B18-287</strain>
    </source>
</reference>
<dbReference type="InterPro" id="IPR028082">
    <property type="entry name" value="Peripla_BP_I"/>
</dbReference>
<evidence type="ECO:0000256" key="4">
    <source>
        <dbReference type="SAM" id="Phobius"/>
    </source>
</evidence>
<dbReference type="AlphaFoldDB" id="A0A9D2SKT4"/>
<comment type="similarity">
    <text evidence="2">Belongs to the bacterial solute-binding protein 2 family.</text>
</comment>
<dbReference type="InterPro" id="IPR025997">
    <property type="entry name" value="SBP_2_dom"/>
</dbReference>
<evidence type="ECO:0000256" key="2">
    <source>
        <dbReference type="ARBA" id="ARBA00007639"/>
    </source>
</evidence>
<dbReference type="GO" id="GO:0030246">
    <property type="term" value="F:carbohydrate binding"/>
    <property type="evidence" value="ECO:0007669"/>
    <property type="project" value="UniProtKB-ARBA"/>
</dbReference>
<evidence type="ECO:0000313" key="6">
    <source>
        <dbReference type="EMBL" id="HJC10726.1"/>
    </source>
</evidence>
<dbReference type="EMBL" id="DWWV01000100">
    <property type="protein sequence ID" value="HJC10726.1"/>
    <property type="molecule type" value="Genomic_DNA"/>
</dbReference>